<sequence length="632" mass="67631">MSGEVLSTAGTGRGGGQGGSAATDGGTFVGCSSYRSSISGMRATTFGSPFSARHPSTDNIDNPLFSTRNDSSSESETVDNNTSSINVKDISFLGGLALFICSTTGPGVVSLPLVAQSAGWIPTLACFILVGLLSFLSSMFICDAMTSVPGNDQLQSNIEFSNLVLCFFGKRYQVLVQVICFLAVQTNNIASIAVCAQLFDNLLIRLFHRTCGIEIYPSPSFVCVAEQLPTASPFSGVMIISAGVIVALALIVPLGLMNLSENIWIQMVSAVCILLVILQWIVTFFTHGLDTSRVPALGADVSQTFGQILFNFAYVVNVPSWANAKKPGVSPHKTVGTAISLMTVLFSMVCILGGMAYQIPANSTMIQAIFSSPDVTVISQVAGYTFPLAALITSIPVSIIVIRYNLVQSGTCSKSWANVLAGVVPWFIAVPCMTRQWLTTVVGWCALFLVSSANYVIPFVLFIASKRQMARMDAKKSAEGQKTINQKEEPVSLEGDSQVPGVESASSPTGTVHDDHSADLERGETTTIVEIEHQQDITDLAPPFLGGNNYTIPGFSQHHHRRASQASSEWGLQTSQSRLDTDHTLPDHCKSEVTHDESTPRRFRAVPRMLPSVTVAWIALSILSFGISATIV</sequence>
<dbReference type="PANTHER" id="PTHR16189">
    <property type="entry name" value="TRANSMEMBRANE PROTEIN 104-RELATED"/>
    <property type="match status" value="1"/>
</dbReference>
<feature type="compositionally biased region" description="Polar residues" evidence="5">
    <location>
        <begin position="57"/>
        <end position="80"/>
    </location>
</feature>
<evidence type="ECO:0000259" key="7">
    <source>
        <dbReference type="Pfam" id="PF01490"/>
    </source>
</evidence>
<feature type="transmembrane region" description="Helical" evidence="6">
    <location>
        <begin position="174"/>
        <end position="199"/>
    </location>
</feature>
<feature type="transmembrane region" description="Helical" evidence="6">
    <location>
        <begin position="609"/>
        <end position="631"/>
    </location>
</feature>
<comment type="subcellular location">
    <subcellularLocation>
        <location evidence="1">Membrane</location>
    </subcellularLocation>
</comment>
<feature type="region of interest" description="Disordered" evidence="5">
    <location>
        <begin position="1"/>
        <end position="22"/>
    </location>
</feature>
<dbReference type="InterPro" id="IPR013057">
    <property type="entry name" value="AA_transpt_TM"/>
</dbReference>
<protein>
    <recommendedName>
        <fullName evidence="7">Amino acid transporter transmembrane domain-containing protein</fullName>
    </recommendedName>
</protein>
<dbReference type="Proteomes" id="UP000696485">
    <property type="component" value="Unassembled WGS sequence"/>
</dbReference>
<keyword evidence="9" id="KW-1185">Reference proteome</keyword>
<feature type="transmembrane region" description="Helical" evidence="6">
    <location>
        <begin position="234"/>
        <end position="256"/>
    </location>
</feature>
<feature type="region of interest" description="Disordered" evidence="5">
    <location>
        <begin position="49"/>
        <end position="80"/>
    </location>
</feature>
<feature type="region of interest" description="Disordered" evidence="5">
    <location>
        <begin position="474"/>
        <end position="519"/>
    </location>
</feature>
<keyword evidence="4 6" id="KW-0472">Membrane</keyword>
<feature type="transmembrane region" description="Helical" evidence="6">
    <location>
        <begin position="120"/>
        <end position="142"/>
    </location>
</feature>
<feature type="transmembrane region" description="Helical" evidence="6">
    <location>
        <begin position="305"/>
        <end position="322"/>
    </location>
</feature>
<feature type="transmembrane region" description="Helical" evidence="6">
    <location>
        <begin position="90"/>
        <end position="114"/>
    </location>
</feature>
<feature type="transmembrane region" description="Helical" evidence="6">
    <location>
        <begin position="263"/>
        <end position="285"/>
    </location>
</feature>
<dbReference type="EMBL" id="JAAAUY010000549">
    <property type="protein sequence ID" value="KAF9328602.1"/>
    <property type="molecule type" value="Genomic_DNA"/>
</dbReference>
<evidence type="ECO:0000256" key="2">
    <source>
        <dbReference type="ARBA" id="ARBA00022692"/>
    </source>
</evidence>
<reference evidence="8" key="1">
    <citation type="journal article" date="2020" name="Fungal Divers.">
        <title>Resolving the Mortierellaceae phylogeny through synthesis of multi-gene phylogenetics and phylogenomics.</title>
        <authorList>
            <person name="Vandepol N."/>
            <person name="Liber J."/>
            <person name="Desiro A."/>
            <person name="Na H."/>
            <person name="Kennedy M."/>
            <person name="Barry K."/>
            <person name="Grigoriev I.V."/>
            <person name="Miller A.N."/>
            <person name="O'Donnell K."/>
            <person name="Stajich J.E."/>
            <person name="Bonito G."/>
        </authorList>
    </citation>
    <scope>NUCLEOTIDE SEQUENCE</scope>
    <source>
        <strain evidence="8">NVP1</strain>
    </source>
</reference>
<comment type="caution">
    <text evidence="8">The sequence shown here is derived from an EMBL/GenBank/DDBJ whole genome shotgun (WGS) entry which is preliminary data.</text>
</comment>
<evidence type="ECO:0000256" key="5">
    <source>
        <dbReference type="SAM" id="MobiDB-lite"/>
    </source>
</evidence>
<evidence type="ECO:0000256" key="1">
    <source>
        <dbReference type="ARBA" id="ARBA00004370"/>
    </source>
</evidence>
<feature type="transmembrane region" description="Helical" evidence="6">
    <location>
        <begin position="444"/>
        <end position="464"/>
    </location>
</feature>
<feature type="transmembrane region" description="Helical" evidence="6">
    <location>
        <begin position="377"/>
        <end position="404"/>
    </location>
</feature>
<feature type="transmembrane region" description="Helical" evidence="6">
    <location>
        <begin position="334"/>
        <end position="357"/>
    </location>
</feature>
<name>A0A9P5SKC5_9FUNG</name>
<dbReference type="AlphaFoldDB" id="A0A9P5SKC5"/>
<keyword evidence="2 6" id="KW-0812">Transmembrane</keyword>
<evidence type="ECO:0000256" key="3">
    <source>
        <dbReference type="ARBA" id="ARBA00022989"/>
    </source>
</evidence>
<organism evidence="8 9">
    <name type="scientific">Podila minutissima</name>
    <dbReference type="NCBI Taxonomy" id="64525"/>
    <lineage>
        <taxon>Eukaryota</taxon>
        <taxon>Fungi</taxon>
        <taxon>Fungi incertae sedis</taxon>
        <taxon>Mucoromycota</taxon>
        <taxon>Mortierellomycotina</taxon>
        <taxon>Mortierellomycetes</taxon>
        <taxon>Mortierellales</taxon>
        <taxon>Mortierellaceae</taxon>
        <taxon>Podila</taxon>
    </lineage>
</organism>
<evidence type="ECO:0000313" key="9">
    <source>
        <dbReference type="Proteomes" id="UP000696485"/>
    </source>
</evidence>
<gene>
    <name evidence="8" type="ORF">BG006_008226</name>
</gene>
<evidence type="ECO:0000256" key="4">
    <source>
        <dbReference type="ARBA" id="ARBA00023136"/>
    </source>
</evidence>
<dbReference type="GO" id="GO:0016020">
    <property type="term" value="C:membrane"/>
    <property type="evidence" value="ECO:0007669"/>
    <property type="project" value="UniProtKB-SubCell"/>
</dbReference>
<evidence type="ECO:0000256" key="6">
    <source>
        <dbReference type="SAM" id="Phobius"/>
    </source>
</evidence>
<feature type="compositionally biased region" description="Basic and acidic residues" evidence="5">
    <location>
        <begin position="474"/>
        <end position="490"/>
    </location>
</feature>
<feature type="domain" description="Amino acid transporter transmembrane" evidence="7">
    <location>
        <begin position="90"/>
        <end position="403"/>
    </location>
</feature>
<feature type="transmembrane region" description="Helical" evidence="6">
    <location>
        <begin position="416"/>
        <end position="438"/>
    </location>
</feature>
<dbReference type="PANTHER" id="PTHR16189:SF3">
    <property type="entry name" value="AMINO ACID TRANSPORTER TRANSMEMBRANE DOMAIN-CONTAINING PROTEIN"/>
    <property type="match status" value="1"/>
</dbReference>
<proteinExistence type="predicted"/>
<evidence type="ECO:0000313" key="8">
    <source>
        <dbReference type="EMBL" id="KAF9328602.1"/>
    </source>
</evidence>
<accession>A0A9P5SKC5</accession>
<keyword evidence="3 6" id="KW-1133">Transmembrane helix</keyword>
<dbReference type="Pfam" id="PF01490">
    <property type="entry name" value="Aa_trans"/>
    <property type="match status" value="1"/>
</dbReference>